<sequence length="144" mass="15812">MGFHLCHQCDRLFITYVLISDRMRSGEFSVTGESLMEQCCVEAVNQWIKVTLLPHFVFSNLCQQAFAIAGASAQLISKLVGATMIVRGGKLLSSLEEMFFVLMGISRRVVLSSTSFLHFTGVPDMEPKLAQIFATHGGLHRGGG</sequence>
<evidence type="ECO:0000313" key="2">
    <source>
        <dbReference type="Proteomes" id="UP001497522"/>
    </source>
</evidence>
<evidence type="ECO:0000313" key="1">
    <source>
        <dbReference type="EMBL" id="CAK9859973.1"/>
    </source>
</evidence>
<keyword evidence="2" id="KW-1185">Reference proteome</keyword>
<dbReference type="EMBL" id="OZ023711">
    <property type="protein sequence ID" value="CAK9859973.1"/>
    <property type="molecule type" value="Genomic_DNA"/>
</dbReference>
<accession>A0ABP1ABP6</accession>
<proteinExistence type="predicted"/>
<protein>
    <submittedName>
        <fullName evidence="1">Uncharacterized protein</fullName>
    </submittedName>
</protein>
<name>A0ABP1ABP6_9BRYO</name>
<organism evidence="1 2">
    <name type="scientific">Sphagnum jensenii</name>
    <dbReference type="NCBI Taxonomy" id="128206"/>
    <lineage>
        <taxon>Eukaryota</taxon>
        <taxon>Viridiplantae</taxon>
        <taxon>Streptophyta</taxon>
        <taxon>Embryophyta</taxon>
        <taxon>Bryophyta</taxon>
        <taxon>Sphagnophytina</taxon>
        <taxon>Sphagnopsida</taxon>
        <taxon>Sphagnales</taxon>
        <taxon>Sphagnaceae</taxon>
        <taxon>Sphagnum</taxon>
    </lineage>
</organism>
<dbReference type="Proteomes" id="UP001497522">
    <property type="component" value="Chromosome 10"/>
</dbReference>
<reference evidence="1" key="1">
    <citation type="submission" date="2024-03" db="EMBL/GenBank/DDBJ databases">
        <authorList>
            <consortium name="ELIXIR-Norway"/>
            <consortium name="Elixir Norway"/>
        </authorList>
    </citation>
    <scope>NUCLEOTIDE SEQUENCE</scope>
</reference>
<gene>
    <name evidence="1" type="ORF">CSSPJE1EN2_LOCUS2968</name>
</gene>